<feature type="DNA-binding region" description="Homeobox" evidence="5">
    <location>
        <begin position="243"/>
        <end position="302"/>
    </location>
</feature>
<organism evidence="9 10">
    <name type="scientific">Pleuronectes platessa</name>
    <name type="common">European plaice</name>
    <dbReference type="NCBI Taxonomy" id="8262"/>
    <lineage>
        <taxon>Eukaryota</taxon>
        <taxon>Metazoa</taxon>
        <taxon>Chordata</taxon>
        <taxon>Craniata</taxon>
        <taxon>Vertebrata</taxon>
        <taxon>Euteleostomi</taxon>
        <taxon>Actinopterygii</taxon>
        <taxon>Neopterygii</taxon>
        <taxon>Teleostei</taxon>
        <taxon>Neoteleostei</taxon>
        <taxon>Acanthomorphata</taxon>
        <taxon>Carangaria</taxon>
        <taxon>Pleuronectiformes</taxon>
        <taxon>Pleuronectoidei</taxon>
        <taxon>Pleuronectidae</taxon>
        <taxon>Pleuronectes</taxon>
    </lineage>
</organism>
<dbReference type="Pfam" id="PF00046">
    <property type="entry name" value="Homeodomain"/>
    <property type="match status" value="1"/>
</dbReference>
<name>A0A9N7TYS2_PLEPL</name>
<dbReference type="PANTHER" id="PTHR15467:SF10">
    <property type="entry name" value="HOMEOBOX AND LEUCINE ZIPPER ENCODING B-RELATED"/>
    <property type="match status" value="1"/>
</dbReference>
<dbReference type="InterPro" id="IPR001356">
    <property type="entry name" value="HD"/>
</dbReference>
<sequence>MDGGLPGLRQNTPGAGGVTQEIKVPPAPFNMNQNPAVVLPLLSENQMLVWVHLNQIDLQLDCVAELDKAFDVFPYLTQKQTAVLARRCSLHPDQVKEWFMAQRLRYGISWDCEDIQEVQRKFSQIRGKKELQTQTTQNRMREEVKEETSEKKEQKRGVKQSGRKKAGKVPESSELGGNGRAVERLESKMMQELPKNKEEDSEVETPVYVRENTQKRRKRKAVPNKIEETREDDDGVLKRDRESESETTFLTREKRATLRLAFSACQYPNGSDYERLVRTICIPRQTLVQWFSDTRYYIKKVKPRWMKQEQHSQAVANIRYRQCLKELAKEQLRPRKRNFEEEA</sequence>
<keyword evidence="4 5" id="KW-0539">Nucleus</keyword>
<dbReference type="InterPro" id="IPR009057">
    <property type="entry name" value="Homeodomain-like_sf"/>
</dbReference>
<evidence type="ECO:0000256" key="7">
    <source>
        <dbReference type="SAM" id="MobiDB-lite"/>
    </source>
</evidence>
<feature type="compositionally biased region" description="Basic and acidic residues" evidence="7">
    <location>
        <begin position="181"/>
        <end position="198"/>
    </location>
</feature>
<feature type="compositionally biased region" description="Basic and acidic residues" evidence="7">
    <location>
        <begin position="139"/>
        <end position="156"/>
    </location>
</feature>
<evidence type="ECO:0000256" key="2">
    <source>
        <dbReference type="ARBA" id="ARBA00023125"/>
    </source>
</evidence>
<comment type="subcellular location">
    <subcellularLocation>
        <location evidence="1 5 6">Nucleus</location>
    </subcellularLocation>
</comment>
<evidence type="ECO:0000256" key="1">
    <source>
        <dbReference type="ARBA" id="ARBA00004123"/>
    </source>
</evidence>
<feature type="compositionally biased region" description="Basic and acidic residues" evidence="7">
    <location>
        <begin position="235"/>
        <end position="244"/>
    </location>
</feature>
<feature type="compositionally biased region" description="Basic residues" evidence="7">
    <location>
        <begin position="157"/>
        <end position="167"/>
    </location>
</feature>
<dbReference type="AlphaFoldDB" id="A0A9N7TYS2"/>
<feature type="DNA-binding region" description="Homeobox" evidence="5">
    <location>
        <begin position="65"/>
        <end position="110"/>
    </location>
</feature>
<gene>
    <name evidence="9" type="ORF">PLEPLA_LOCUS9317</name>
</gene>
<dbReference type="EMBL" id="CADEAL010000524">
    <property type="protein sequence ID" value="CAB1421435.1"/>
    <property type="molecule type" value="Genomic_DNA"/>
</dbReference>
<proteinExistence type="predicted"/>
<feature type="domain" description="Homeobox" evidence="8">
    <location>
        <begin position="241"/>
        <end position="301"/>
    </location>
</feature>
<dbReference type="GO" id="GO:0003677">
    <property type="term" value="F:DNA binding"/>
    <property type="evidence" value="ECO:0007669"/>
    <property type="project" value="UniProtKB-UniRule"/>
</dbReference>
<feature type="domain" description="Homeobox" evidence="8">
    <location>
        <begin position="63"/>
        <end position="109"/>
    </location>
</feature>
<dbReference type="SMART" id="SM00389">
    <property type="entry name" value="HOX"/>
    <property type="match status" value="2"/>
</dbReference>
<evidence type="ECO:0000256" key="3">
    <source>
        <dbReference type="ARBA" id="ARBA00023155"/>
    </source>
</evidence>
<evidence type="ECO:0000256" key="4">
    <source>
        <dbReference type="ARBA" id="ARBA00023242"/>
    </source>
</evidence>
<accession>A0A9N7TYS2</accession>
<evidence type="ECO:0000313" key="9">
    <source>
        <dbReference type="EMBL" id="CAB1421435.1"/>
    </source>
</evidence>
<keyword evidence="2 5" id="KW-0238">DNA-binding</keyword>
<evidence type="ECO:0000256" key="6">
    <source>
        <dbReference type="RuleBase" id="RU000682"/>
    </source>
</evidence>
<comment type="caution">
    <text evidence="9">The sequence shown here is derived from an EMBL/GenBank/DDBJ whole genome shotgun (WGS) entry which is preliminary data.</text>
</comment>
<reference evidence="9" key="1">
    <citation type="submission" date="2020-03" db="EMBL/GenBank/DDBJ databases">
        <authorList>
            <person name="Weist P."/>
        </authorList>
    </citation>
    <scope>NUCLEOTIDE SEQUENCE</scope>
</reference>
<keyword evidence="10" id="KW-1185">Reference proteome</keyword>
<protein>
    <recommendedName>
        <fullName evidence="8">Homeobox domain-containing protein</fullName>
    </recommendedName>
</protein>
<dbReference type="CDD" id="cd00086">
    <property type="entry name" value="homeodomain"/>
    <property type="match status" value="2"/>
</dbReference>
<evidence type="ECO:0000313" key="10">
    <source>
        <dbReference type="Proteomes" id="UP001153269"/>
    </source>
</evidence>
<dbReference type="GO" id="GO:0000981">
    <property type="term" value="F:DNA-binding transcription factor activity, RNA polymerase II-specific"/>
    <property type="evidence" value="ECO:0007669"/>
    <property type="project" value="TreeGrafter"/>
</dbReference>
<dbReference type="SUPFAM" id="SSF46689">
    <property type="entry name" value="Homeodomain-like"/>
    <property type="match status" value="2"/>
</dbReference>
<evidence type="ECO:0000256" key="5">
    <source>
        <dbReference type="PROSITE-ProRule" id="PRU00108"/>
    </source>
</evidence>
<keyword evidence="3 5" id="KW-0371">Homeobox</keyword>
<dbReference type="Proteomes" id="UP001153269">
    <property type="component" value="Unassembled WGS sequence"/>
</dbReference>
<evidence type="ECO:0000259" key="8">
    <source>
        <dbReference type="PROSITE" id="PS50071"/>
    </source>
</evidence>
<dbReference type="GO" id="GO:0005634">
    <property type="term" value="C:nucleus"/>
    <property type="evidence" value="ECO:0007669"/>
    <property type="project" value="UniProtKB-SubCell"/>
</dbReference>
<dbReference type="Gene3D" id="1.10.10.60">
    <property type="entry name" value="Homeodomain-like"/>
    <property type="match status" value="2"/>
</dbReference>
<dbReference type="PANTHER" id="PTHR15467">
    <property type="entry name" value="ZINC-FINGERS AND HOMEOBOXES RELATED"/>
    <property type="match status" value="1"/>
</dbReference>
<feature type="region of interest" description="Disordered" evidence="7">
    <location>
        <begin position="127"/>
        <end position="247"/>
    </location>
</feature>
<dbReference type="PROSITE" id="PS50071">
    <property type="entry name" value="HOMEOBOX_2"/>
    <property type="match status" value="2"/>
</dbReference>